<dbReference type="EMBL" id="JAODUP010000232">
    <property type="protein sequence ID" value="KAK2155761.1"/>
    <property type="molecule type" value="Genomic_DNA"/>
</dbReference>
<dbReference type="AlphaFoldDB" id="A0AAD9JMD3"/>
<evidence type="ECO:0000256" key="3">
    <source>
        <dbReference type="ARBA" id="ARBA00022723"/>
    </source>
</evidence>
<evidence type="ECO:0000259" key="10">
    <source>
        <dbReference type="PROSITE" id="PS50157"/>
    </source>
</evidence>
<dbReference type="GO" id="GO:0003677">
    <property type="term" value="F:DNA binding"/>
    <property type="evidence" value="ECO:0007669"/>
    <property type="project" value="UniProtKB-KW"/>
</dbReference>
<evidence type="ECO:0000256" key="4">
    <source>
        <dbReference type="ARBA" id="ARBA00022737"/>
    </source>
</evidence>
<dbReference type="GO" id="GO:0008270">
    <property type="term" value="F:zinc ion binding"/>
    <property type="evidence" value="ECO:0007669"/>
    <property type="project" value="UniProtKB-KW"/>
</dbReference>
<comment type="similarity">
    <text evidence="2">Belongs to the krueppel C2H2-type zinc-finger protein family.</text>
</comment>
<keyword evidence="8" id="KW-0539">Nucleus</keyword>
<protein>
    <recommendedName>
        <fullName evidence="10">C2H2-type domain-containing protein</fullName>
    </recommendedName>
</protein>
<dbReference type="GO" id="GO:0005634">
    <property type="term" value="C:nucleus"/>
    <property type="evidence" value="ECO:0007669"/>
    <property type="project" value="UniProtKB-SubCell"/>
</dbReference>
<keyword evidence="3" id="KW-0479">Metal-binding</keyword>
<proteinExistence type="inferred from homology"/>
<evidence type="ECO:0000256" key="2">
    <source>
        <dbReference type="ARBA" id="ARBA00006991"/>
    </source>
</evidence>
<feature type="domain" description="C2H2-type" evidence="10">
    <location>
        <begin position="327"/>
        <end position="354"/>
    </location>
</feature>
<dbReference type="Pfam" id="PF12874">
    <property type="entry name" value="zf-met"/>
    <property type="match status" value="1"/>
</dbReference>
<feature type="domain" description="C2H2-type" evidence="10">
    <location>
        <begin position="355"/>
        <end position="382"/>
    </location>
</feature>
<feature type="domain" description="C2H2-type" evidence="10">
    <location>
        <begin position="272"/>
        <end position="299"/>
    </location>
</feature>
<dbReference type="FunFam" id="3.30.160.60:FF:001437">
    <property type="entry name" value="Zinc finger protein 594"/>
    <property type="match status" value="1"/>
</dbReference>
<dbReference type="InterPro" id="IPR036236">
    <property type="entry name" value="Znf_C2H2_sf"/>
</dbReference>
<accession>A0AAD9JMD3</accession>
<evidence type="ECO:0000313" key="12">
    <source>
        <dbReference type="Proteomes" id="UP001208570"/>
    </source>
</evidence>
<keyword evidence="7" id="KW-0238">DNA-binding</keyword>
<dbReference type="Gene3D" id="3.30.160.60">
    <property type="entry name" value="Classic Zinc Finger"/>
    <property type="match status" value="4"/>
</dbReference>
<dbReference type="PROSITE" id="PS00028">
    <property type="entry name" value="ZINC_FINGER_C2H2_1"/>
    <property type="match status" value="3"/>
</dbReference>
<comment type="subcellular location">
    <subcellularLocation>
        <location evidence="1">Nucleus</location>
    </subcellularLocation>
</comment>
<gene>
    <name evidence="11" type="ORF">LSH36_232g03052</name>
</gene>
<evidence type="ECO:0000256" key="1">
    <source>
        <dbReference type="ARBA" id="ARBA00004123"/>
    </source>
</evidence>
<dbReference type="InterPro" id="IPR050331">
    <property type="entry name" value="Zinc_finger"/>
</dbReference>
<feature type="domain" description="C2H2-type" evidence="10">
    <location>
        <begin position="300"/>
        <end position="324"/>
    </location>
</feature>
<reference evidence="11" key="1">
    <citation type="journal article" date="2023" name="Mol. Biol. Evol.">
        <title>Third-Generation Sequencing Reveals the Adaptive Role of the Epigenome in Three Deep-Sea Polychaetes.</title>
        <authorList>
            <person name="Perez M."/>
            <person name="Aroh O."/>
            <person name="Sun Y."/>
            <person name="Lan Y."/>
            <person name="Juniper S.K."/>
            <person name="Young C.R."/>
            <person name="Angers B."/>
            <person name="Qian P.Y."/>
        </authorList>
    </citation>
    <scope>NUCLEOTIDE SEQUENCE</scope>
    <source>
        <strain evidence="11">P08H-3</strain>
    </source>
</reference>
<keyword evidence="4" id="KW-0677">Repeat</keyword>
<dbReference type="SUPFAM" id="SSF57667">
    <property type="entry name" value="beta-beta-alpha zinc fingers"/>
    <property type="match status" value="3"/>
</dbReference>
<keyword evidence="5 9" id="KW-0863">Zinc-finger</keyword>
<evidence type="ECO:0000256" key="6">
    <source>
        <dbReference type="ARBA" id="ARBA00022833"/>
    </source>
</evidence>
<evidence type="ECO:0000256" key="8">
    <source>
        <dbReference type="ARBA" id="ARBA00023242"/>
    </source>
</evidence>
<dbReference type="FunFam" id="3.30.160.60:FF:000870">
    <property type="entry name" value="zinc finger protein 197 isoform X1"/>
    <property type="match status" value="1"/>
</dbReference>
<dbReference type="PROSITE" id="PS50157">
    <property type="entry name" value="ZINC_FINGER_C2H2_2"/>
    <property type="match status" value="5"/>
</dbReference>
<keyword evidence="12" id="KW-1185">Reference proteome</keyword>
<organism evidence="11 12">
    <name type="scientific">Paralvinella palmiformis</name>
    <dbReference type="NCBI Taxonomy" id="53620"/>
    <lineage>
        <taxon>Eukaryota</taxon>
        <taxon>Metazoa</taxon>
        <taxon>Spiralia</taxon>
        <taxon>Lophotrochozoa</taxon>
        <taxon>Annelida</taxon>
        <taxon>Polychaeta</taxon>
        <taxon>Sedentaria</taxon>
        <taxon>Canalipalpata</taxon>
        <taxon>Terebellida</taxon>
        <taxon>Terebelliformia</taxon>
        <taxon>Alvinellidae</taxon>
        <taxon>Paralvinella</taxon>
    </lineage>
</organism>
<keyword evidence="6" id="KW-0862">Zinc</keyword>
<dbReference type="PANTHER" id="PTHR16515:SF49">
    <property type="entry name" value="GASTRULA ZINC FINGER PROTEIN XLCGF49.1-LIKE-RELATED"/>
    <property type="match status" value="1"/>
</dbReference>
<evidence type="ECO:0000256" key="9">
    <source>
        <dbReference type="PROSITE-ProRule" id="PRU00042"/>
    </source>
</evidence>
<feature type="domain" description="C2H2-type" evidence="10">
    <location>
        <begin position="383"/>
        <end position="406"/>
    </location>
</feature>
<dbReference type="InterPro" id="IPR013087">
    <property type="entry name" value="Znf_C2H2_type"/>
</dbReference>
<dbReference type="Pfam" id="PF13894">
    <property type="entry name" value="zf-C2H2_4"/>
    <property type="match status" value="1"/>
</dbReference>
<sequence length="411" mass="46078">MSDLSLVEPFSAKYPAVNSSALICMVLFIFAVPLALDGHSTFDESDVIIRSGKEISHFNVLDLHISCDSIGLKGLSVSIPIGNGKEVSLFTSTYTVPYEIYSLQHSVQSVDLLAKIPDSQLKLTSTNVQNCSKPQLVHSDITKRDALNGITTAILYLEAKSNPKGIDLDYLWDVYESINDYREDCGSLCGAADLDSATKSESSEEDKEKTNCEGGSDIFSIHRAIKLVAVESDTTLLNDHSVQNTVTQNQRTNVKMSLDEPNNAWVKRKKRHQCSICKKRFKKNVIFRAHLRSHAGMHPFQCKICGRTYKSHTAFKGHMVTHSNIDFQCEKCGKTFQTRGNLYTHMRSHDEVKRYPCPVCGKRSSTSSQNICHLRTHTGEKPYQCMLCGKCFTRAGDLRKHESRMHRTLTS</sequence>
<dbReference type="Proteomes" id="UP001208570">
    <property type="component" value="Unassembled WGS sequence"/>
</dbReference>
<dbReference type="SMART" id="SM00355">
    <property type="entry name" value="ZnF_C2H2"/>
    <property type="match status" value="5"/>
</dbReference>
<name>A0AAD9JMD3_9ANNE</name>
<dbReference type="GO" id="GO:0010468">
    <property type="term" value="P:regulation of gene expression"/>
    <property type="evidence" value="ECO:0007669"/>
    <property type="project" value="TreeGrafter"/>
</dbReference>
<evidence type="ECO:0000313" key="11">
    <source>
        <dbReference type="EMBL" id="KAK2155761.1"/>
    </source>
</evidence>
<evidence type="ECO:0000256" key="7">
    <source>
        <dbReference type="ARBA" id="ARBA00023125"/>
    </source>
</evidence>
<dbReference type="PANTHER" id="PTHR16515">
    <property type="entry name" value="PR DOMAIN ZINC FINGER PROTEIN"/>
    <property type="match status" value="1"/>
</dbReference>
<evidence type="ECO:0000256" key="5">
    <source>
        <dbReference type="ARBA" id="ARBA00022771"/>
    </source>
</evidence>
<comment type="caution">
    <text evidence="11">The sequence shown here is derived from an EMBL/GenBank/DDBJ whole genome shotgun (WGS) entry which is preliminary data.</text>
</comment>
<dbReference type="Pfam" id="PF00096">
    <property type="entry name" value="zf-C2H2"/>
    <property type="match status" value="3"/>
</dbReference>